<feature type="non-terminal residue" evidence="1">
    <location>
        <position position="1"/>
    </location>
</feature>
<name>A0A166V3H2_9AGAM</name>
<dbReference type="Gene3D" id="3.80.10.10">
    <property type="entry name" value="Ribonuclease Inhibitor"/>
    <property type="match status" value="1"/>
</dbReference>
<accession>A0A166V3H2</accession>
<evidence type="ECO:0000313" key="1">
    <source>
        <dbReference type="EMBL" id="KZP32312.1"/>
    </source>
</evidence>
<sequence>NTAPANIHWYPSSTPTAAYGTDIAKQHRDNSMRLINQDRQRRILGLSKRLNELAAARRELLLQLADLDARASATQLEHNSLYNLDAPVSTVPDEVLAAIFEAGMDRRDVSYHFGVLVSHVTQRWRNVSVGTPKLWSNIWCIAPYDESPYPEKLIDRASTFLSRARALPLDLTFKDFYDVNFSSSFLRLISDHIGHCRQLRIVDGNNEGLMRVLKCVPSQPMPFLVLIDLGFHMTYIEFQEQLFPSGCHRLATARIVNVEMHTMHFCLPAFESLTALQLTGIYIESGNDDVEYGPFRDALMALPSLRHLELNVDNFDPLSSHGRLPILLPKLKHLHVEVRGTSNLDDILCCIHAASLVALSLLTRDNDGEPVALDADTFDFPTLQRLVLTNAADTVPDLATLVAFARNFPRIEHLTFEPGMGADPSLHDINRILCSILCGADDNDGAENNAHIGPLWPKLQSFAFSTSNKDFDAPKLKGTISSCELRTILFANFCCPAGLPSGKCKFKGRSYGQLVAECCERPTSPPVSGRAGQSGALVRRTVTQMRHSSATVIWQLARADNLFGTALILLLLVSRK</sequence>
<evidence type="ECO:0000313" key="2">
    <source>
        <dbReference type="Proteomes" id="UP000076532"/>
    </source>
</evidence>
<gene>
    <name evidence="1" type="ORF">FIBSPDRAFT_848723</name>
</gene>
<proteinExistence type="predicted"/>
<organism evidence="1 2">
    <name type="scientific">Athelia psychrophila</name>
    <dbReference type="NCBI Taxonomy" id="1759441"/>
    <lineage>
        <taxon>Eukaryota</taxon>
        <taxon>Fungi</taxon>
        <taxon>Dikarya</taxon>
        <taxon>Basidiomycota</taxon>
        <taxon>Agaricomycotina</taxon>
        <taxon>Agaricomycetes</taxon>
        <taxon>Agaricomycetidae</taxon>
        <taxon>Atheliales</taxon>
        <taxon>Atheliaceae</taxon>
        <taxon>Athelia</taxon>
    </lineage>
</organism>
<feature type="non-terminal residue" evidence="1">
    <location>
        <position position="576"/>
    </location>
</feature>
<dbReference type="AlphaFoldDB" id="A0A166V3H2"/>
<dbReference type="InterPro" id="IPR032675">
    <property type="entry name" value="LRR_dom_sf"/>
</dbReference>
<dbReference type="SUPFAM" id="SSF52058">
    <property type="entry name" value="L domain-like"/>
    <property type="match status" value="1"/>
</dbReference>
<protein>
    <recommendedName>
        <fullName evidence="3">F-box domain-containing protein</fullName>
    </recommendedName>
</protein>
<dbReference type="EMBL" id="KV417486">
    <property type="protein sequence ID" value="KZP32312.1"/>
    <property type="molecule type" value="Genomic_DNA"/>
</dbReference>
<evidence type="ECO:0008006" key="3">
    <source>
        <dbReference type="Google" id="ProtNLM"/>
    </source>
</evidence>
<dbReference type="OrthoDB" id="2998253at2759"/>
<reference evidence="1 2" key="1">
    <citation type="journal article" date="2016" name="Mol. Biol. Evol.">
        <title>Comparative Genomics of Early-Diverging Mushroom-Forming Fungi Provides Insights into the Origins of Lignocellulose Decay Capabilities.</title>
        <authorList>
            <person name="Nagy L.G."/>
            <person name="Riley R."/>
            <person name="Tritt A."/>
            <person name="Adam C."/>
            <person name="Daum C."/>
            <person name="Floudas D."/>
            <person name="Sun H."/>
            <person name="Yadav J.S."/>
            <person name="Pangilinan J."/>
            <person name="Larsson K.H."/>
            <person name="Matsuura K."/>
            <person name="Barry K."/>
            <person name="Labutti K."/>
            <person name="Kuo R."/>
            <person name="Ohm R.A."/>
            <person name="Bhattacharya S.S."/>
            <person name="Shirouzu T."/>
            <person name="Yoshinaga Y."/>
            <person name="Martin F.M."/>
            <person name="Grigoriev I.V."/>
            <person name="Hibbett D.S."/>
        </authorList>
    </citation>
    <scope>NUCLEOTIDE SEQUENCE [LARGE SCALE GENOMIC DNA]</scope>
    <source>
        <strain evidence="1 2">CBS 109695</strain>
    </source>
</reference>
<keyword evidence="2" id="KW-1185">Reference proteome</keyword>
<dbReference type="Proteomes" id="UP000076532">
    <property type="component" value="Unassembled WGS sequence"/>
</dbReference>